<evidence type="ECO:0000256" key="1">
    <source>
        <dbReference type="ARBA" id="ARBA00022603"/>
    </source>
</evidence>
<dbReference type="GO" id="GO:0008168">
    <property type="term" value="F:methyltransferase activity"/>
    <property type="evidence" value="ECO:0007669"/>
    <property type="project" value="UniProtKB-KW"/>
</dbReference>
<name>A0A2H1I0W7_BREAU</name>
<keyword evidence="3" id="KW-0949">S-adenosyl-L-methionine</keyword>
<evidence type="ECO:0000256" key="2">
    <source>
        <dbReference type="ARBA" id="ARBA00022679"/>
    </source>
</evidence>
<evidence type="ECO:0000256" key="3">
    <source>
        <dbReference type="ARBA" id="ARBA00022691"/>
    </source>
</evidence>
<dbReference type="RefSeq" id="WP_101598055.1">
    <property type="nucleotide sequence ID" value="NZ_FXYZ01000002.1"/>
</dbReference>
<evidence type="ECO:0000313" key="4">
    <source>
        <dbReference type="EMBL" id="SMX68754.1"/>
    </source>
</evidence>
<dbReference type="InterPro" id="IPR029063">
    <property type="entry name" value="SAM-dependent_MTases_sf"/>
</dbReference>
<dbReference type="EMBL" id="FXYZ01000002">
    <property type="protein sequence ID" value="SMX68754.1"/>
    <property type="molecule type" value="Genomic_DNA"/>
</dbReference>
<protein>
    <submittedName>
        <fullName evidence="4">Methyltransferase domain-containing protein</fullName>
    </submittedName>
</protein>
<dbReference type="PANTHER" id="PTHR43464">
    <property type="entry name" value="METHYLTRANSFERASE"/>
    <property type="match status" value="1"/>
</dbReference>
<dbReference type="InterPro" id="IPR041698">
    <property type="entry name" value="Methyltransf_25"/>
</dbReference>
<proteinExistence type="predicted"/>
<dbReference type="Pfam" id="PF13649">
    <property type="entry name" value="Methyltransf_25"/>
    <property type="match status" value="1"/>
</dbReference>
<accession>A0A2H1I0W7</accession>
<dbReference type="AlphaFoldDB" id="A0A2H1I0W7"/>
<keyword evidence="2 4" id="KW-0808">Transferase</keyword>
<dbReference type="SUPFAM" id="SSF53335">
    <property type="entry name" value="S-adenosyl-L-methionine-dependent methyltransferases"/>
    <property type="match status" value="1"/>
</dbReference>
<evidence type="ECO:0000313" key="5">
    <source>
        <dbReference type="Proteomes" id="UP000234327"/>
    </source>
</evidence>
<gene>
    <name evidence="4" type="ORF">BAURA63_00739</name>
</gene>
<dbReference type="Gene3D" id="3.40.50.150">
    <property type="entry name" value="Vaccinia Virus protein VP39"/>
    <property type="match status" value="1"/>
</dbReference>
<reference evidence="4 5" key="1">
    <citation type="submission" date="2017-03" db="EMBL/GenBank/DDBJ databases">
        <authorList>
            <person name="Afonso C.L."/>
            <person name="Miller P.J."/>
            <person name="Scott M.A."/>
            <person name="Spackman E."/>
            <person name="Goraichik I."/>
            <person name="Dimitrov K.M."/>
            <person name="Suarez D.L."/>
            <person name="Swayne D.E."/>
        </authorList>
    </citation>
    <scope>NUCLEOTIDE SEQUENCE [LARGE SCALE GENOMIC DNA]</scope>
    <source>
        <strain evidence="5">6(3)</strain>
    </source>
</reference>
<dbReference type="CDD" id="cd02440">
    <property type="entry name" value="AdoMet_MTases"/>
    <property type="match status" value="1"/>
</dbReference>
<organism evidence="4 5">
    <name type="scientific">Brevibacterium aurantiacum</name>
    <dbReference type="NCBI Taxonomy" id="273384"/>
    <lineage>
        <taxon>Bacteria</taxon>
        <taxon>Bacillati</taxon>
        <taxon>Actinomycetota</taxon>
        <taxon>Actinomycetes</taxon>
        <taxon>Micrococcales</taxon>
        <taxon>Brevibacteriaceae</taxon>
        <taxon>Brevibacterium</taxon>
    </lineage>
</organism>
<sequence length="237" mass="24999">MTEPQQAAHDGVPDSVAAWEERYAGTGDAIWSGNPNEALVAAVGSLPAGSVLDVGCGEGADAIWLAAHGWDVTGIDLSQTAVDRAAEAAGAKGITASFEVADVSSWCPAGSNSGEEHPHRGGYDLVIGCFLHTRLPDTREELVGRSAEHVAPDGRLLLISHAQMPPWAKNHDEELGHGLGHHHERVSPNGDFALLIGGSPARWEIELGELRTREVEGPDGKPSEIDDSVLLAHRITD</sequence>
<dbReference type="PANTHER" id="PTHR43464:SF19">
    <property type="entry name" value="UBIQUINONE BIOSYNTHESIS O-METHYLTRANSFERASE, MITOCHONDRIAL"/>
    <property type="match status" value="1"/>
</dbReference>
<dbReference type="GO" id="GO:0032259">
    <property type="term" value="P:methylation"/>
    <property type="evidence" value="ECO:0007669"/>
    <property type="project" value="UniProtKB-KW"/>
</dbReference>
<dbReference type="Proteomes" id="UP000234327">
    <property type="component" value="Unassembled WGS sequence"/>
</dbReference>
<keyword evidence="1 4" id="KW-0489">Methyltransferase</keyword>